<proteinExistence type="predicted"/>
<dbReference type="SUPFAM" id="SSF52091">
    <property type="entry name" value="SpoIIaa-like"/>
    <property type="match status" value="1"/>
</dbReference>
<dbReference type="EMBL" id="MTBP01000003">
    <property type="protein sequence ID" value="POM23540.1"/>
    <property type="molecule type" value="Genomic_DNA"/>
</dbReference>
<dbReference type="CDD" id="cd07043">
    <property type="entry name" value="STAS_anti-anti-sigma_factors"/>
    <property type="match status" value="1"/>
</dbReference>
<evidence type="ECO:0000313" key="2">
    <source>
        <dbReference type="EMBL" id="POM23540.1"/>
    </source>
</evidence>
<protein>
    <submittedName>
        <fullName evidence="2">Anti-sigma-B factor antagonist</fullName>
    </submittedName>
</protein>
<evidence type="ECO:0000313" key="3">
    <source>
        <dbReference type="Proteomes" id="UP000242367"/>
    </source>
</evidence>
<gene>
    <name evidence="2" type="primary">rsbV_7</name>
    <name evidence="2" type="ORF">BTM25_46940</name>
</gene>
<dbReference type="InterPro" id="IPR002645">
    <property type="entry name" value="STAS_dom"/>
</dbReference>
<dbReference type="PANTHER" id="PTHR33495">
    <property type="entry name" value="ANTI-SIGMA FACTOR ANTAGONIST TM_1081-RELATED-RELATED"/>
    <property type="match status" value="1"/>
</dbReference>
<reference evidence="2 3" key="1">
    <citation type="journal article" date="2017" name="Chemistry">
        <title>Isolation, Biosynthesis and Chemical Modifications of Rubterolones A-F: Rare Tropolone Alkaloids from Actinomadura sp. 5-2.</title>
        <authorList>
            <person name="Guo H."/>
            <person name="Benndorf R."/>
            <person name="Leichnitz D."/>
            <person name="Klassen J.L."/>
            <person name="Vollmers J."/>
            <person name="Gorls H."/>
            <person name="Steinacker M."/>
            <person name="Weigel C."/>
            <person name="Dahse H.M."/>
            <person name="Kaster A.K."/>
            <person name="de Beer Z.W."/>
            <person name="Poulsen M."/>
            <person name="Beemelmanns C."/>
        </authorList>
    </citation>
    <scope>NUCLEOTIDE SEQUENCE [LARGE SCALE GENOMIC DNA]</scope>
    <source>
        <strain evidence="2 3">5-2</strain>
    </source>
</reference>
<name>A0A2P4UEQ0_9ACTN</name>
<feature type="domain" description="STAS" evidence="1">
    <location>
        <begin position="32"/>
        <end position="123"/>
    </location>
</feature>
<dbReference type="InterPro" id="IPR036513">
    <property type="entry name" value="STAS_dom_sf"/>
</dbReference>
<organism evidence="2 3">
    <name type="scientific">Actinomadura rubteroloni</name>
    <dbReference type="NCBI Taxonomy" id="1926885"/>
    <lineage>
        <taxon>Bacteria</taxon>
        <taxon>Bacillati</taxon>
        <taxon>Actinomycetota</taxon>
        <taxon>Actinomycetes</taxon>
        <taxon>Streptosporangiales</taxon>
        <taxon>Thermomonosporaceae</taxon>
        <taxon>Actinomadura</taxon>
    </lineage>
</organism>
<accession>A0A2P4UEQ0</accession>
<dbReference type="PROSITE" id="PS50801">
    <property type="entry name" value="STAS"/>
    <property type="match status" value="1"/>
</dbReference>
<dbReference type="AlphaFoldDB" id="A0A2P4UEQ0"/>
<dbReference type="GO" id="GO:0043856">
    <property type="term" value="F:anti-sigma factor antagonist activity"/>
    <property type="evidence" value="ECO:0007669"/>
    <property type="project" value="TreeGrafter"/>
</dbReference>
<dbReference type="Proteomes" id="UP000242367">
    <property type="component" value="Unassembled WGS sequence"/>
</dbReference>
<dbReference type="Gene3D" id="3.30.750.24">
    <property type="entry name" value="STAS domain"/>
    <property type="match status" value="1"/>
</dbReference>
<comment type="caution">
    <text evidence="2">The sequence shown here is derived from an EMBL/GenBank/DDBJ whole genome shotgun (WGS) entry which is preliminary data.</text>
</comment>
<dbReference type="PANTHER" id="PTHR33495:SF2">
    <property type="entry name" value="ANTI-SIGMA FACTOR ANTAGONIST TM_1081-RELATED"/>
    <property type="match status" value="1"/>
</dbReference>
<evidence type="ECO:0000259" key="1">
    <source>
        <dbReference type="PROSITE" id="PS50801"/>
    </source>
</evidence>
<keyword evidence="3" id="KW-1185">Reference proteome</keyword>
<dbReference type="InterPro" id="IPR058548">
    <property type="entry name" value="MlaB-like_STAS"/>
</dbReference>
<dbReference type="Pfam" id="PF13466">
    <property type="entry name" value="STAS_2"/>
    <property type="match status" value="1"/>
</dbReference>
<sequence length="123" mass="13177">MMLTMAAPATDPDPRLDTTMRVAPGDGETMHLAVHGELDLATWAAFRDLLVSVADLWPRVVIDASGLTFCDARGLAALVAGAVRAERRGGRITLAHLRPNVAKVLRLAGLDRRFGLLAQGLRP</sequence>